<protein>
    <recommendedName>
        <fullName evidence="3">AMP-dependent synthetase/ligase domain-containing protein</fullName>
    </recommendedName>
</protein>
<evidence type="ECO:0000256" key="2">
    <source>
        <dbReference type="ARBA" id="ARBA00022598"/>
    </source>
</evidence>
<reference evidence="4" key="1">
    <citation type="submission" date="2020-11" db="EMBL/GenBank/DDBJ databases">
        <authorList>
            <consortium name="DOE Joint Genome Institute"/>
            <person name="Ahrendt S."/>
            <person name="Riley R."/>
            <person name="Andreopoulos W."/>
            <person name="Labutti K."/>
            <person name="Pangilinan J."/>
            <person name="Ruiz-Duenas F.J."/>
            <person name="Barrasa J.M."/>
            <person name="Sanchez-Garcia M."/>
            <person name="Camarero S."/>
            <person name="Miyauchi S."/>
            <person name="Serrano A."/>
            <person name="Linde D."/>
            <person name="Babiker R."/>
            <person name="Drula E."/>
            <person name="Ayuso-Fernandez I."/>
            <person name="Pacheco R."/>
            <person name="Padilla G."/>
            <person name="Ferreira P."/>
            <person name="Barriuso J."/>
            <person name="Kellner H."/>
            <person name="Castanera R."/>
            <person name="Alfaro M."/>
            <person name="Ramirez L."/>
            <person name="Pisabarro A.G."/>
            <person name="Kuo A."/>
            <person name="Tritt A."/>
            <person name="Lipzen A."/>
            <person name="He G."/>
            <person name="Yan M."/>
            <person name="Ng V."/>
            <person name="Cullen D."/>
            <person name="Martin F."/>
            <person name="Rosso M.-N."/>
            <person name="Henrissat B."/>
            <person name="Hibbett D."/>
            <person name="Martinez A.T."/>
            <person name="Grigoriev I.V."/>
        </authorList>
    </citation>
    <scope>NUCLEOTIDE SEQUENCE</scope>
    <source>
        <strain evidence="4">AH 40177</strain>
    </source>
</reference>
<dbReference type="Gene3D" id="3.40.50.12780">
    <property type="entry name" value="N-terminal domain of ligase-like"/>
    <property type="match status" value="1"/>
</dbReference>
<evidence type="ECO:0000313" key="5">
    <source>
        <dbReference type="Proteomes" id="UP000772434"/>
    </source>
</evidence>
<dbReference type="InterPro" id="IPR042099">
    <property type="entry name" value="ANL_N_sf"/>
</dbReference>
<dbReference type="PANTHER" id="PTHR24096">
    <property type="entry name" value="LONG-CHAIN-FATTY-ACID--COA LIGASE"/>
    <property type="match status" value="1"/>
</dbReference>
<feature type="domain" description="AMP-dependent synthetase/ligase" evidence="3">
    <location>
        <begin position="30"/>
        <end position="426"/>
    </location>
</feature>
<keyword evidence="5" id="KW-1185">Reference proteome</keyword>
<sequence length="483" mass="52926">MAPQIYKPTIPDVPIVQHSLYSHLFPETPKFPADLPAYVDSFTGTALTRATLEDLALKFAQGLITKKKVKRGDTIMVFAQNSLCWPVVVFGAIAAGLRVTFAPPISTPDELKHLYLDSSAYVICTALPHLRTVIKMLQNGVAPSIEEGERRTIILPDDFNWIPGTPKTRAKNVPGLTTFTDILGFGKLEKPERFDGVDAEQETAFLCYSAGGPGQPKGVQTTHQNVTTVLDMISIGFPILKPESDRMLAVLPFHDMYGLVKLLLFPFMCGISTIVMGNFDPIKFCEAVQQYKATVTLVVPPALVALSTHDSVKEYDLSSLRVIFSGTSSVGGDLVKTVKNRIRPTNAPALQILQGYGLTETTWGTLSLNDESKYGSVGTLLPNLEARLIVDDRNGKAKTDDEVVDAKEGEQGEIWVRGRSVMKGYLNNPEANTKAFHPHTSPPPTKYTPGSQWFKTGDVGVVDRNGFFSVIDRKNVDQTEAKL</sequence>
<dbReference type="InterPro" id="IPR000873">
    <property type="entry name" value="AMP-dep_synth/lig_dom"/>
</dbReference>
<dbReference type="EMBL" id="JADNRY010000078">
    <property type="protein sequence ID" value="KAF9067060.1"/>
    <property type="molecule type" value="Genomic_DNA"/>
</dbReference>
<proteinExistence type="inferred from homology"/>
<evidence type="ECO:0000259" key="3">
    <source>
        <dbReference type="Pfam" id="PF00501"/>
    </source>
</evidence>
<dbReference type="OrthoDB" id="1898221at2759"/>
<gene>
    <name evidence="4" type="ORF">BDP27DRAFT_1226414</name>
</gene>
<accession>A0A9P5PS06</accession>
<dbReference type="SUPFAM" id="SSF56801">
    <property type="entry name" value="Acetyl-CoA synthetase-like"/>
    <property type="match status" value="1"/>
</dbReference>
<dbReference type="GO" id="GO:0016405">
    <property type="term" value="F:CoA-ligase activity"/>
    <property type="evidence" value="ECO:0007669"/>
    <property type="project" value="TreeGrafter"/>
</dbReference>
<keyword evidence="2" id="KW-0436">Ligase</keyword>
<evidence type="ECO:0000313" key="4">
    <source>
        <dbReference type="EMBL" id="KAF9067060.1"/>
    </source>
</evidence>
<comment type="caution">
    <text evidence="4">The sequence shown here is derived from an EMBL/GenBank/DDBJ whole genome shotgun (WGS) entry which is preliminary data.</text>
</comment>
<name>A0A9P5PS06_9AGAR</name>
<dbReference type="AlphaFoldDB" id="A0A9P5PS06"/>
<comment type="similarity">
    <text evidence="1">Belongs to the ATP-dependent AMP-binding enzyme family.</text>
</comment>
<dbReference type="PANTHER" id="PTHR24096:SF149">
    <property type="entry name" value="AMP-BINDING DOMAIN-CONTAINING PROTEIN-RELATED"/>
    <property type="match status" value="1"/>
</dbReference>
<evidence type="ECO:0000256" key="1">
    <source>
        <dbReference type="ARBA" id="ARBA00006432"/>
    </source>
</evidence>
<dbReference type="Proteomes" id="UP000772434">
    <property type="component" value="Unassembled WGS sequence"/>
</dbReference>
<organism evidence="4 5">
    <name type="scientific">Rhodocollybia butyracea</name>
    <dbReference type="NCBI Taxonomy" id="206335"/>
    <lineage>
        <taxon>Eukaryota</taxon>
        <taxon>Fungi</taxon>
        <taxon>Dikarya</taxon>
        <taxon>Basidiomycota</taxon>
        <taxon>Agaricomycotina</taxon>
        <taxon>Agaricomycetes</taxon>
        <taxon>Agaricomycetidae</taxon>
        <taxon>Agaricales</taxon>
        <taxon>Marasmiineae</taxon>
        <taxon>Omphalotaceae</taxon>
        <taxon>Rhodocollybia</taxon>
    </lineage>
</organism>
<dbReference type="Pfam" id="PF00501">
    <property type="entry name" value="AMP-binding"/>
    <property type="match status" value="1"/>
</dbReference>